<protein>
    <recommendedName>
        <fullName evidence="4">Helix-turn-helix domain-containing protein</fullName>
    </recommendedName>
</protein>
<dbReference type="SUPFAM" id="SSF46785">
    <property type="entry name" value="Winged helix' DNA-binding domain"/>
    <property type="match status" value="1"/>
</dbReference>
<accession>A0A288WFX2</accession>
<dbReference type="Gene3D" id="1.10.10.10">
    <property type="entry name" value="Winged helix-like DNA-binding domain superfamily/Winged helix DNA-binding domain"/>
    <property type="match status" value="1"/>
</dbReference>
<feature type="compositionally biased region" description="Basic and acidic residues" evidence="1">
    <location>
        <begin position="156"/>
        <end position="183"/>
    </location>
</feature>
<dbReference type="InterPro" id="IPR036388">
    <property type="entry name" value="WH-like_DNA-bd_sf"/>
</dbReference>
<keyword evidence="3" id="KW-1185">Reference proteome</keyword>
<dbReference type="EMBL" id="KY963370">
    <property type="protein sequence ID" value="ARW58469.1"/>
    <property type="molecule type" value="Genomic_DNA"/>
</dbReference>
<dbReference type="InterPro" id="IPR036390">
    <property type="entry name" value="WH_DNA-bd_sf"/>
</dbReference>
<evidence type="ECO:0000313" key="2">
    <source>
        <dbReference type="EMBL" id="ARW58469.1"/>
    </source>
</evidence>
<name>A0A288WFX2_9CAUD</name>
<reference evidence="2 3" key="1">
    <citation type="submission" date="2017-04" db="EMBL/GenBank/DDBJ databases">
        <title>Bacillus anthracis phage Complete Genome.</title>
        <authorList>
            <person name="Alkalay S."/>
            <person name="Coppenhagen-Glazer S."/>
            <person name="Hazan R."/>
        </authorList>
    </citation>
    <scope>NUCLEOTIDE SEQUENCE [LARGE SCALE GENOMIC DNA]</scope>
</reference>
<dbReference type="Proteomes" id="UP000226363">
    <property type="component" value="Segment"/>
</dbReference>
<organism evidence="2 3">
    <name type="scientific">Bacillus phage Negev_SA</name>
    <dbReference type="NCBI Taxonomy" id="1983579"/>
    <lineage>
        <taxon>Viruses</taxon>
        <taxon>Duplodnaviria</taxon>
        <taxon>Heunggongvirae</taxon>
        <taxon>Uroviricota</taxon>
        <taxon>Caudoviricetes</taxon>
        <taxon>Wbetavirus</taxon>
        <taxon>Wbetavirus negev</taxon>
    </lineage>
</organism>
<dbReference type="GeneID" id="79587077"/>
<evidence type="ECO:0008006" key="4">
    <source>
        <dbReference type="Google" id="ProtNLM"/>
    </source>
</evidence>
<dbReference type="Pfam" id="PF13730">
    <property type="entry name" value="HTH_36"/>
    <property type="match status" value="1"/>
</dbReference>
<evidence type="ECO:0000313" key="3">
    <source>
        <dbReference type="Proteomes" id="UP000226363"/>
    </source>
</evidence>
<sequence>MVLWFLHSFCNFNCKYDHCTYITGGKKMLSSANYTQYKELQSFQSVEEMNEAICSFLYKHTHKLSESAIKVLKFLARHSCKIPGVSFLKVGTIAEALNISDRTVRRVLKVLEDFEVVTRHKTIRTEGKLRGGNGHNVYVLLKKYSVTPNVLPKMSQRQDAEKPTESKVSDVKSDKETKLSESHPLEELKNELNVKETSVRESKEIKLEDLDETFTPENVPSQFRDVVAPFFKSADKIYKLYHRVLMAYKRSKIDKPIEQVINQAIQAFKETIFAEKANKIKNTFEGYFYRIVESKFVVERRKECRGLLFDWLNE</sequence>
<dbReference type="InterPro" id="IPR011991">
    <property type="entry name" value="ArsR-like_HTH"/>
</dbReference>
<evidence type="ECO:0000256" key="1">
    <source>
        <dbReference type="SAM" id="MobiDB-lite"/>
    </source>
</evidence>
<dbReference type="RefSeq" id="YP_010739684.1">
    <property type="nucleotide sequence ID" value="NC_073044.1"/>
</dbReference>
<dbReference type="KEGG" id="vg:79587077"/>
<proteinExistence type="predicted"/>
<dbReference type="CDD" id="cd00090">
    <property type="entry name" value="HTH_ARSR"/>
    <property type="match status" value="1"/>
</dbReference>
<feature type="region of interest" description="Disordered" evidence="1">
    <location>
        <begin position="152"/>
        <end position="183"/>
    </location>
</feature>